<sequence>MLSRALLSRNQLTRTIPTSISNMYRLADLDLAVNKLSGQILAQLDKMKVLATLNLDNNMFFGAISPTVMGNYGVGILNFSQNSLEGNIPDVFGLKSYYMIEF</sequence>
<name>A0ABR2A7Q3_9ROSI</name>
<evidence type="ECO:0000313" key="2">
    <source>
        <dbReference type="Proteomes" id="UP001396334"/>
    </source>
</evidence>
<dbReference type="PANTHER" id="PTHR48065:SF11">
    <property type="entry name" value="OS11G0213300 PROTEIN"/>
    <property type="match status" value="1"/>
</dbReference>
<dbReference type="PANTHER" id="PTHR48065">
    <property type="entry name" value="OS10G0469600 PROTEIN"/>
    <property type="match status" value="1"/>
</dbReference>
<proteinExistence type="predicted"/>
<protein>
    <submittedName>
        <fullName evidence="1">Uncharacterized protein</fullName>
    </submittedName>
</protein>
<dbReference type="InterPro" id="IPR001611">
    <property type="entry name" value="Leu-rich_rpt"/>
</dbReference>
<dbReference type="EMBL" id="JBBPBN010000325">
    <property type="protein sequence ID" value="KAK8489079.1"/>
    <property type="molecule type" value="Genomic_DNA"/>
</dbReference>
<comment type="caution">
    <text evidence="1">The sequence shown here is derived from an EMBL/GenBank/DDBJ whole genome shotgun (WGS) entry which is preliminary data.</text>
</comment>
<dbReference type="Gene3D" id="3.80.10.10">
    <property type="entry name" value="Ribonuclease Inhibitor"/>
    <property type="match status" value="1"/>
</dbReference>
<gene>
    <name evidence="1" type="ORF">V6N11_028440</name>
</gene>
<dbReference type="Proteomes" id="UP001396334">
    <property type="component" value="Unassembled WGS sequence"/>
</dbReference>
<keyword evidence="2" id="KW-1185">Reference proteome</keyword>
<evidence type="ECO:0000313" key="1">
    <source>
        <dbReference type="EMBL" id="KAK8489079.1"/>
    </source>
</evidence>
<reference evidence="1 2" key="1">
    <citation type="journal article" date="2024" name="G3 (Bethesda)">
        <title>Genome assembly of Hibiscus sabdariffa L. provides insights into metabolisms of medicinal natural products.</title>
        <authorList>
            <person name="Kim T."/>
        </authorList>
    </citation>
    <scope>NUCLEOTIDE SEQUENCE [LARGE SCALE GENOMIC DNA]</scope>
    <source>
        <strain evidence="1">TK-2024</strain>
        <tissue evidence="1">Old leaves</tissue>
    </source>
</reference>
<accession>A0ABR2A7Q3</accession>
<dbReference type="Pfam" id="PF00560">
    <property type="entry name" value="LRR_1"/>
    <property type="match status" value="2"/>
</dbReference>
<dbReference type="SUPFAM" id="SSF52058">
    <property type="entry name" value="L domain-like"/>
    <property type="match status" value="1"/>
</dbReference>
<organism evidence="1 2">
    <name type="scientific">Hibiscus sabdariffa</name>
    <name type="common">roselle</name>
    <dbReference type="NCBI Taxonomy" id="183260"/>
    <lineage>
        <taxon>Eukaryota</taxon>
        <taxon>Viridiplantae</taxon>
        <taxon>Streptophyta</taxon>
        <taxon>Embryophyta</taxon>
        <taxon>Tracheophyta</taxon>
        <taxon>Spermatophyta</taxon>
        <taxon>Magnoliopsida</taxon>
        <taxon>eudicotyledons</taxon>
        <taxon>Gunneridae</taxon>
        <taxon>Pentapetalae</taxon>
        <taxon>rosids</taxon>
        <taxon>malvids</taxon>
        <taxon>Malvales</taxon>
        <taxon>Malvaceae</taxon>
        <taxon>Malvoideae</taxon>
        <taxon>Hibiscus</taxon>
    </lineage>
</organism>
<dbReference type="InterPro" id="IPR032675">
    <property type="entry name" value="LRR_dom_sf"/>
</dbReference>